<dbReference type="Gene3D" id="3.30.1330.60">
    <property type="entry name" value="OmpA-like domain"/>
    <property type="match status" value="1"/>
</dbReference>
<dbReference type="RefSeq" id="WP_160554730.1">
    <property type="nucleotide sequence ID" value="NZ_CP047650.1"/>
</dbReference>
<dbReference type="SUPFAM" id="SSF103088">
    <property type="entry name" value="OmpA-like"/>
    <property type="match status" value="1"/>
</dbReference>
<dbReference type="Pfam" id="PF00691">
    <property type="entry name" value="OmpA"/>
    <property type="match status" value="1"/>
</dbReference>
<keyword evidence="3" id="KW-0998">Cell outer membrane</keyword>
<dbReference type="InterPro" id="IPR050330">
    <property type="entry name" value="Bact_OuterMem_StrucFunc"/>
</dbReference>
<dbReference type="GO" id="GO:0009279">
    <property type="term" value="C:cell outer membrane"/>
    <property type="evidence" value="ECO:0007669"/>
    <property type="project" value="UniProtKB-SubCell"/>
</dbReference>
<keyword evidence="5" id="KW-0732">Signal</keyword>
<dbReference type="PRINTS" id="PR01021">
    <property type="entry name" value="OMPADOMAIN"/>
</dbReference>
<comment type="subcellular location">
    <subcellularLocation>
        <location evidence="1">Cell outer membrane</location>
    </subcellularLocation>
</comment>
<organism evidence="7 8">
    <name type="scientific">Xylophilus rhododendri</name>
    <dbReference type="NCBI Taxonomy" id="2697032"/>
    <lineage>
        <taxon>Bacteria</taxon>
        <taxon>Pseudomonadati</taxon>
        <taxon>Pseudomonadota</taxon>
        <taxon>Betaproteobacteria</taxon>
        <taxon>Burkholderiales</taxon>
        <taxon>Xylophilus</taxon>
    </lineage>
</organism>
<dbReference type="PROSITE" id="PS51123">
    <property type="entry name" value="OMPA_2"/>
    <property type="match status" value="1"/>
</dbReference>
<dbReference type="KEGG" id="xyk:GT347_24775"/>
<evidence type="ECO:0000256" key="4">
    <source>
        <dbReference type="PROSITE-ProRule" id="PRU00473"/>
    </source>
</evidence>
<evidence type="ECO:0000313" key="7">
    <source>
        <dbReference type="EMBL" id="QHJ00921.1"/>
    </source>
</evidence>
<dbReference type="EMBL" id="CP047650">
    <property type="protein sequence ID" value="QHJ00921.1"/>
    <property type="molecule type" value="Genomic_DNA"/>
</dbReference>
<evidence type="ECO:0000256" key="2">
    <source>
        <dbReference type="ARBA" id="ARBA00023136"/>
    </source>
</evidence>
<evidence type="ECO:0000259" key="6">
    <source>
        <dbReference type="PROSITE" id="PS51123"/>
    </source>
</evidence>
<protein>
    <submittedName>
        <fullName evidence="7">OmpA family protein</fullName>
    </submittedName>
</protein>
<proteinExistence type="predicted"/>
<feature type="domain" description="OmpA-like" evidence="6">
    <location>
        <begin position="227"/>
        <end position="342"/>
    </location>
</feature>
<evidence type="ECO:0000313" key="8">
    <source>
        <dbReference type="Proteomes" id="UP000464787"/>
    </source>
</evidence>
<dbReference type="InterPro" id="IPR006665">
    <property type="entry name" value="OmpA-like"/>
</dbReference>
<dbReference type="AlphaFoldDB" id="A0A857JA82"/>
<gene>
    <name evidence="7" type="ORF">GT347_24775</name>
</gene>
<feature type="chain" id="PRO_5032474046" evidence="5">
    <location>
        <begin position="28"/>
        <end position="342"/>
    </location>
</feature>
<dbReference type="CDD" id="cd07185">
    <property type="entry name" value="OmpA_C-like"/>
    <property type="match status" value="1"/>
</dbReference>
<dbReference type="Proteomes" id="UP000464787">
    <property type="component" value="Chromosome"/>
</dbReference>
<evidence type="ECO:0000256" key="3">
    <source>
        <dbReference type="ARBA" id="ARBA00023237"/>
    </source>
</evidence>
<accession>A0A857JA82</accession>
<dbReference type="PANTHER" id="PTHR30329">
    <property type="entry name" value="STATOR ELEMENT OF FLAGELLAR MOTOR COMPLEX"/>
    <property type="match status" value="1"/>
</dbReference>
<name>A0A857JA82_9BURK</name>
<dbReference type="InterPro" id="IPR036737">
    <property type="entry name" value="OmpA-like_sf"/>
</dbReference>
<keyword evidence="8" id="KW-1185">Reference proteome</keyword>
<feature type="signal peptide" evidence="5">
    <location>
        <begin position="1"/>
        <end position="27"/>
    </location>
</feature>
<evidence type="ECO:0000256" key="1">
    <source>
        <dbReference type="ARBA" id="ARBA00004442"/>
    </source>
</evidence>
<evidence type="ECO:0000256" key="5">
    <source>
        <dbReference type="SAM" id="SignalP"/>
    </source>
</evidence>
<dbReference type="PANTHER" id="PTHR30329:SF21">
    <property type="entry name" value="LIPOPROTEIN YIAD-RELATED"/>
    <property type="match status" value="1"/>
</dbReference>
<reference evidence="7 8" key="1">
    <citation type="submission" date="2020-01" db="EMBL/GenBank/DDBJ databases">
        <title>Genome sequencing of strain KACC 21265.</title>
        <authorList>
            <person name="Heo J."/>
            <person name="Kim S.-J."/>
            <person name="Kim J.-S."/>
            <person name="Hong S.-B."/>
            <person name="Kwon S.-W."/>
        </authorList>
    </citation>
    <scope>NUCLEOTIDE SEQUENCE [LARGE SCALE GENOMIC DNA]</scope>
    <source>
        <strain evidence="7 8">KACC 21265</strain>
    </source>
</reference>
<sequence>MIDRGRIRNWFLAGALLLAGSAGMAAADAVQADVKGGRDHPLIQRFSGSWMAGYKFNEWEQASFPSGMAVKDESWVDPVTVEGRVTKAIYVSPPGKSPLEVFRNYEQALTGAGFQRRFSCESQCAPLYRAMRRNDAYTSGMTWAAGSVITPTGSRYSLNAGTATTEQGRFWYGTLPRNGQLVHVLIYSSVASDISTNQAATFVQVAEPKAMPTGQVTVDTEALDKGLKAEGRIALYGLFFDTGKAQIKPESTAQLAEMAKLLKAQPALRVYIVGHTDNQGSLESNMALSQQRAQAVAGALAASYKIEAARMVGRGVASLAPLASNAAEEGRAKNRRVELVLQ</sequence>
<dbReference type="InterPro" id="IPR006664">
    <property type="entry name" value="OMP_bac"/>
</dbReference>
<keyword evidence="2 4" id="KW-0472">Membrane</keyword>